<comment type="caution">
    <text evidence="2">The sequence shown here is derived from an EMBL/GenBank/DDBJ whole genome shotgun (WGS) entry which is preliminary data.</text>
</comment>
<name>A0A364N180_STELY</name>
<feature type="region of interest" description="Disordered" evidence="1">
    <location>
        <begin position="88"/>
        <end position="120"/>
    </location>
</feature>
<dbReference type="EMBL" id="QGDH01000082">
    <property type="protein sequence ID" value="RAR08894.1"/>
    <property type="molecule type" value="Genomic_DNA"/>
</dbReference>
<reference evidence="3" key="1">
    <citation type="submission" date="2018-05" db="EMBL/GenBank/DDBJ databases">
        <title>Draft genome sequence of Stemphylium lycopersici strain CIDEFI 213.</title>
        <authorList>
            <person name="Medina R."/>
            <person name="Franco M.E.E."/>
            <person name="Lucentini C.G."/>
            <person name="Saparrat M.C.N."/>
            <person name="Balatti P.A."/>
        </authorList>
    </citation>
    <scope>NUCLEOTIDE SEQUENCE [LARGE SCALE GENOMIC DNA]</scope>
    <source>
        <strain evidence="3">CIDEFI 213</strain>
    </source>
</reference>
<keyword evidence="3" id="KW-1185">Reference proteome</keyword>
<evidence type="ECO:0000313" key="2">
    <source>
        <dbReference type="EMBL" id="RAR08894.1"/>
    </source>
</evidence>
<accession>A0A364N180</accession>
<evidence type="ECO:0000256" key="1">
    <source>
        <dbReference type="SAM" id="MobiDB-lite"/>
    </source>
</evidence>
<sequence>MSLLTPRVTTHLFKQAPPDSSLQLAYSSGHSQSCSLSRPLFDFRMSTAAAIRSSSPLGDKYEINSRDNIGIVAVEPQEIVPSEPTAVMVPCLNSSPSSDNSSASPHSSDSASTAPTSPASDGIEGPILWRNCDLIYLIGILQAEERTSSTFIFTPSLEDLDHATLPIHLQLHKRTSVSIPPGFEAYVYSKHAPIGTGRPTSRILIAESSHPCRNPFEARRSLAGALLSNSYAVNAEMNKCNVIYSLHCTTVPALESMLRAMYLMMTIPDAEWLSRLAQLRGMVDGKFVVPGVGDACTLQAQIEYYLLDAGRGGLDGWIKCLGMCLNLGDEGRRAWAQVYGDAARFLARARDEFWKTSG</sequence>
<dbReference type="AlphaFoldDB" id="A0A364N180"/>
<feature type="compositionally biased region" description="Low complexity" evidence="1">
    <location>
        <begin position="93"/>
        <end position="120"/>
    </location>
</feature>
<evidence type="ECO:0000313" key="3">
    <source>
        <dbReference type="Proteomes" id="UP000249619"/>
    </source>
</evidence>
<organism evidence="2 3">
    <name type="scientific">Stemphylium lycopersici</name>
    <name type="common">Tomato gray leaf spot disease fungus</name>
    <name type="synonym">Thyrospora lycopersici</name>
    <dbReference type="NCBI Taxonomy" id="183478"/>
    <lineage>
        <taxon>Eukaryota</taxon>
        <taxon>Fungi</taxon>
        <taxon>Dikarya</taxon>
        <taxon>Ascomycota</taxon>
        <taxon>Pezizomycotina</taxon>
        <taxon>Dothideomycetes</taxon>
        <taxon>Pleosporomycetidae</taxon>
        <taxon>Pleosporales</taxon>
        <taxon>Pleosporineae</taxon>
        <taxon>Pleosporaceae</taxon>
        <taxon>Stemphylium</taxon>
    </lineage>
</organism>
<gene>
    <name evidence="2" type="ORF">DDE83_005812</name>
</gene>
<proteinExistence type="predicted"/>
<dbReference type="Proteomes" id="UP000249619">
    <property type="component" value="Unassembled WGS sequence"/>
</dbReference>
<protein>
    <submittedName>
        <fullName evidence="2">Uncharacterized protein</fullName>
    </submittedName>
</protein>